<accession>A0A7C8IG05</accession>
<sequence length="221" mass="24158">MHAEVNHQQVLCPANAMRCRAGCCSLPAPQCQLEQPFAFCLSPWSPRLVRMRQIRQGGAWHGRRESKRQRVGKASIAPIASAVTVFSSSPEHGQTKTTGLLPTRACVASAGRYSSLLSFRYHAAEGALDTIPIDTHPTVAATNKCIYRLHFGAPRTLRRRPWPFCECRPRSCILSLAAAPSSDIATRTGRLSTFAFAPSRCCETRATTPLRIPSVSSPASR</sequence>
<evidence type="ECO:0000313" key="2">
    <source>
        <dbReference type="Proteomes" id="UP000481861"/>
    </source>
</evidence>
<evidence type="ECO:0000313" key="1">
    <source>
        <dbReference type="EMBL" id="KAF2875433.1"/>
    </source>
</evidence>
<dbReference type="EMBL" id="JAADJZ010000004">
    <property type="protein sequence ID" value="KAF2875433.1"/>
    <property type="molecule type" value="Genomic_DNA"/>
</dbReference>
<gene>
    <name evidence="1" type="ORF">BDV95DRAFT_273607</name>
</gene>
<protein>
    <submittedName>
        <fullName evidence="1">Uncharacterized protein</fullName>
    </submittedName>
</protein>
<dbReference type="AlphaFoldDB" id="A0A7C8IG05"/>
<proteinExistence type="predicted"/>
<dbReference type="Proteomes" id="UP000481861">
    <property type="component" value="Unassembled WGS sequence"/>
</dbReference>
<reference evidence="1 2" key="1">
    <citation type="submission" date="2020-01" db="EMBL/GenBank/DDBJ databases">
        <authorList>
            <consortium name="DOE Joint Genome Institute"/>
            <person name="Haridas S."/>
            <person name="Albert R."/>
            <person name="Binder M."/>
            <person name="Bloem J."/>
            <person name="Labutti K."/>
            <person name="Salamov A."/>
            <person name="Andreopoulos B."/>
            <person name="Baker S.E."/>
            <person name="Barry K."/>
            <person name="Bills G."/>
            <person name="Bluhm B.H."/>
            <person name="Cannon C."/>
            <person name="Castanera R."/>
            <person name="Culley D.E."/>
            <person name="Daum C."/>
            <person name="Ezra D."/>
            <person name="Gonzalez J.B."/>
            <person name="Henrissat B."/>
            <person name="Kuo A."/>
            <person name="Liang C."/>
            <person name="Lipzen A."/>
            <person name="Lutzoni F."/>
            <person name="Magnuson J."/>
            <person name="Mondo S."/>
            <person name="Nolan M."/>
            <person name="Ohm R."/>
            <person name="Pangilinan J."/>
            <person name="Park H.-J.H."/>
            <person name="Ramirez L."/>
            <person name="Alfaro M."/>
            <person name="Sun H."/>
            <person name="Tritt A."/>
            <person name="Yoshinaga Y."/>
            <person name="Zwiers L.-H.L."/>
            <person name="Turgeon B.G."/>
            <person name="Goodwin S.B."/>
            <person name="Spatafora J.W."/>
            <person name="Crous P.W."/>
            <person name="Grigoriev I.V."/>
        </authorList>
    </citation>
    <scope>NUCLEOTIDE SEQUENCE [LARGE SCALE GENOMIC DNA]</scope>
    <source>
        <strain evidence="1 2">CBS 611.86</strain>
    </source>
</reference>
<comment type="caution">
    <text evidence="1">The sequence shown here is derived from an EMBL/GenBank/DDBJ whole genome shotgun (WGS) entry which is preliminary data.</text>
</comment>
<keyword evidence="2" id="KW-1185">Reference proteome</keyword>
<name>A0A7C8IG05_9PLEO</name>
<organism evidence="1 2">
    <name type="scientific">Massariosphaeria phaeospora</name>
    <dbReference type="NCBI Taxonomy" id="100035"/>
    <lineage>
        <taxon>Eukaryota</taxon>
        <taxon>Fungi</taxon>
        <taxon>Dikarya</taxon>
        <taxon>Ascomycota</taxon>
        <taxon>Pezizomycotina</taxon>
        <taxon>Dothideomycetes</taxon>
        <taxon>Pleosporomycetidae</taxon>
        <taxon>Pleosporales</taxon>
        <taxon>Pleosporales incertae sedis</taxon>
        <taxon>Massariosphaeria</taxon>
    </lineage>
</organism>